<evidence type="ECO:0000313" key="2">
    <source>
        <dbReference type="Proteomes" id="UP000252255"/>
    </source>
</evidence>
<evidence type="ECO:0000313" key="1">
    <source>
        <dbReference type="EMBL" id="RCK43582.1"/>
    </source>
</evidence>
<protein>
    <submittedName>
        <fullName evidence="1">Uncharacterized protein</fullName>
    </submittedName>
</protein>
<name>A0A367WT10_9PROT</name>
<dbReference type="AlphaFoldDB" id="A0A367WT10"/>
<reference evidence="1 2" key="1">
    <citation type="submission" date="2014-07" db="EMBL/GenBank/DDBJ databases">
        <title>Draft genome sequence of Thalassospira profundimaris PR54-5.</title>
        <authorList>
            <person name="Lai Q."/>
            <person name="Shao Z."/>
        </authorList>
    </citation>
    <scope>NUCLEOTIDE SEQUENCE [LARGE SCALE GENOMIC DNA]</scope>
    <source>
        <strain evidence="1 2">PR54-5</strain>
    </source>
</reference>
<dbReference type="Proteomes" id="UP000252255">
    <property type="component" value="Unassembled WGS sequence"/>
</dbReference>
<dbReference type="EMBL" id="JPWI01000013">
    <property type="protein sequence ID" value="RCK43582.1"/>
    <property type="molecule type" value="Genomic_DNA"/>
</dbReference>
<gene>
    <name evidence="1" type="ORF">TH30_18380</name>
</gene>
<accession>A0A367WT10</accession>
<comment type="caution">
    <text evidence="1">The sequence shown here is derived from an EMBL/GenBank/DDBJ whole genome shotgun (WGS) entry which is preliminary data.</text>
</comment>
<sequence length="63" mass="7016">MGVKAGRRCAQIKVVKLNRQFIFTAPDAKTWWLRKGGVEIGIADIITFWPQGGNTLARSGWVT</sequence>
<organism evidence="1 2">
    <name type="scientific">Thalassospira profundimaris</name>
    <dbReference type="NCBI Taxonomy" id="502049"/>
    <lineage>
        <taxon>Bacteria</taxon>
        <taxon>Pseudomonadati</taxon>
        <taxon>Pseudomonadota</taxon>
        <taxon>Alphaproteobacteria</taxon>
        <taxon>Rhodospirillales</taxon>
        <taxon>Thalassospiraceae</taxon>
        <taxon>Thalassospira</taxon>
    </lineage>
</organism>
<proteinExistence type="predicted"/>